<keyword evidence="2" id="KW-1185">Reference proteome</keyword>
<sequence>MNTHFHRNAHPNEERPVTHMPTRAYARFDHLEVDARAGSILLAFDLVDAQWLDLEGQQEPLLDAERPDAAAKAWSEWKRLAPYGARNPFEAMPIYRLEFELHHGHSLFGLPPLPSANDSRALSNAAADLEQMWFELEINNQRGPGFMLAQLYPGLFASPRPAFVKGKMPSSRKNKGLSAIFSLTHLPTISTTKLEDELSKASADLLAVYDVGQGNANALLSTKRYREPGVPTHYYDLGAGVYRNKHTTPHPLAFCFTKKPSIILSHWDADHWAGAYAVTVNNAYPALRCKWIAPLQAVGPLHIAFAIDVISNGGEFLIYTPHPGEIGNATLSPYRRIRFMLGNGRDRNGTGIVLAVEEPDNVPARSWLLTGDCDYLHFVKELKPLPPVGLVAPHHGANLDSKSPVPTPPGGVTYKRLAYSFGPGNKHGTVQHPTSQGVTLHNSADWDHNYWNLVTPGFPTAGGDVLTTCEHAPGTSRGGALIGWDKPPTGFLAPCPGLCSAPLNQS</sequence>
<reference evidence="1 2" key="1">
    <citation type="submission" date="2021-05" db="EMBL/GenBank/DDBJ databases">
        <title>Complete genome of the cytokinin-producing biocontrol strain Pseudomonas fluorescens G20-18.</title>
        <authorList>
            <person name="Nielsen T.K."/>
            <person name="Mekureyaw M.F."/>
            <person name="Hansen L.H."/>
            <person name="Nicolaisen M.H."/>
            <person name="Roitsch T.G."/>
            <person name="Hennessy R.C."/>
        </authorList>
    </citation>
    <scope>NUCLEOTIDE SEQUENCE [LARGE SCALE GENOMIC DNA]</scope>
    <source>
        <strain evidence="1 2">G20-18</strain>
    </source>
</reference>
<evidence type="ECO:0000313" key="2">
    <source>
        <dbReference type="Proteomes" id="UP000681155"/>
    </source>
</evidence>
<dbReference type="RefSeq" id="WP_214377816.1">
    <property type="nucleotide sequence ID" value="NZ_CP075566.1"/>
</dbReference>
<proteinExistence type="predicted"/>
<dbReference type="InterPro" id="IPR036866">
    <property type="entry name" value="RibonucZ/Hydroxyglut_hydro"/>
</dbReference>
<protein>
    <submittedName>
        <fullName evidence="1">Uncharacterized protein</fullName>
    </submittedName>
</protein>
<dbReference type="EMBL" id="CP075566">
    <property type="protein sequence ID" value="QVW21928.1"/>
    <property type="molecule type" value="Genomic_DNA"/>
</dbReference>
<dbReference type="SUPFAM" id="SSF56281">
    <property type="entry name" value="Metallo-hydrolase/oxidoreductase"/>
    <property type="match status" value="1"/>
</dbReference>
<name>A0ABX8ET28_9PSED</name>
<dbReference type="Proteomes" id="UP000681155">
    <property type="component" value="Chromosome"/>
</dbReference>
<evidence type="ECO:0000313" key="1">
    <source>
        <dbReference type="EMBL" id="QVW21928.1"/>
    </source>
</evidence>
<organism evidence="1 2">
    <name type="scientific">Pseudomonas hormoni</name>
    <dbReference type="NCBI Taxonomy" id="3093767"/>
    <lineage>
        <taxon>Bacteria</taxon>
        <taxon>Pseudomonadati</taxon>
        <taxon>Pseudomonadota</taxon>
        <taxon>Gammaproteobacteria</taxon>
        <taxon>Pseudomonadales</taxon>
        <taxon>Pseudomonadaceae</taxon>
        <taxon>Pseudomonas</taxon>
    </lineage>
</organism>
<gene>
    <name evidence="1" type="ORF">KJF94_18800</name>
</gene>
<accession>A0ABX8ET28</accession>